<dbReference type="GO" id="GO:0005654">
    <property type="term" value="C:nucleoplasm"/>
    <property type="evidence" value="ECO:0007669"/>
    <property type="project" value="UniProtKB-ARBA"/>
</dbReference>
<dbReference type="PROSITE" id="PS00108">
    <property type="entry name" value="PROTEIN_KINASE_ST"/>
    <property type="match status" value="1"/>
</dbReference>
<evidence type="ECO:0000313" key="29">
    <source>
        <dbReference type="RefSeq" id="XP_029002461.1"/>
    </source>
</evidence>
<dbReference type="GO" id="GO:0005524">
    <property type="term" value="F:ATP binding"/>
    <property type="evidence" value="ECO:0007669"/>
    <property type="project" value="UniProtKB-UniRule"/>
</dbReference>
<dbReference type="OrthoDB" id="40902at2759"/>
<evidence type="ECO:0000256" key="19">
    <source>
        <dbReference type="ARBA" id="ARBA00047307"/>
    </source>
</evidence>
<dbReference type="SUPFAM" id="SSF56112">
    <property type="entry name" value="Protein kinase-like (PK-like)"/>
    <property type="match status" value="1"/>
</dbReference>
<evidence type="ECO:0000256" key="10">
    <source>
        <dbReference type="ARBA" id="ARBA00022777"/>
    </source>
</evidence>
<evidence type="ECO:0000256" key="21">
    <source>
        <dbReference type="ARBA" id="ARBA00062378"/>
    </source>
</evidence>
<dbReference type="AlphaFoldDB" id="A0A6P7M620"/>
<keyword evidence="9 24" id="KW-0547">Nucleotide-binding</keyword>
<dbReference type="GO" id="GO:0004683">
    <property type="term" value="F:calcium/calmodulin-dependent protein kinase activity"/>
    <property type="evidence" value="ECO:0007669"/>
    <property type="project" value="UniProtKB-EC"/>
</dbReference>
<dbReference type="InParanoid" id="A0A6P7M620"/>
<keyword evidence="10 29" id="KW-0418">Kinase</keyword>
<dbReference type="PROSITE" id="PS00107">
    <property type="entry name" value="PROTEIN_KINASE_ATP"/>
    <property type="match status" value="1"/>
</dbReference>
<keyword evidence="18" id="KW-0539">Nucleus</keyword>
<evidence type="ECO:0000256" key="3">
    <source>
        <dbReference type="ARBA" id="ARBA00005354"/>
    </source>
</evidence>
<dbReference type="GeneID" id="114853345"/>
<evidence type="ECO:0000256" key="18">
    <source>
        <dbReference type="ARBA" id="ARBA00023242"/>
    </source>
</evidence>
<dbReference type="GO" id="GO:0006954">
    <property type="term" value="P:inflammatory response"/>
    <property type="evidence" value="ECO:0007669"/>
    <property type="project" value="UniProtKB-KW"/>
</dbReference>
<keyword evidence="28" id="KW-1185">Reference proteome</keyword>
<keyword evidence="7" id="KW-0597">Phosphoprotein</keyword>
<evidence type="ECO:0000256" key="17">
    <source>
        <dbReference type="ARBA" id="ARBA00023198"/>
    </source>
</evidence>
<feature type="compositionally biased region" description="Basic and acidic residues" evidence="26">
    <location>
        <begin position="320"/>
        <end position="331"/>
    </location>
</feature>
<comment type="subcellular location">
    <subcellularLocation>
        <location evidence="2">Cytoplasm</location>
    </subcellularLocation>
    <subcellularLocation>
        <location evidence="1">Nucleus</location>
    </subcellularLocation>
</comment>
<feature type="region of interest" description="Disordered" evidence="26">
    <location>
        <begin position="313"/>
        <end position="476"/>
    </location>
</feature>
<dbReference type="Gene3D" id="3.30.200.20">
    <property type="entry name" value="Phosphorylase Kinase, domain 1"/>
    <property type="match status" value="1"/>
</dbReference>
<dbReference type="EC" id="2.7.11.17" evidence="4"/>
<evidence type="ECO:0000256" key="11">
    <source>
        <dbReference type="ARBA" id="ARBA00022837"/>
    </source>
</evidence>
<dbReference type="SMART" id="SM00220">
    <property type="entry name" value="S_TKc"/>
    <property type="match status" value="1"/>
</dbReference>
<name>A0A6P7M620_BETSP</name>
<protein>
    <recommendedName>
        <fullName evidence="22">Calcium/calmodulin-dependent protein kinase type IV</fullName>
        <ecNumber evidence="4">2.7.11.17</ecNumber>
    </recommendedName>
    <alternativeName>
        <fullName evidence="23">CaM kinase-GR</fullName>
    </alternativeName>
</protein>
<organism evidence="28 29">
    <name type="scientific">Betta splendens</name>
    <name type="common">Siamese fighting fish</name>
    <dbReference type="NCBI Taxonomy" id="158456"/>
    <lineage>
        <taxon>Eukaryota</taxon>
        <taxon>Metazoa</taxon>
        <taxon>Chordata</taxon>
        <taxon>Craniata</taxon>
        <taxon>Vertebrata</taxon>
        <taxon>Euteleostomi</taxon>
        <taxon>Actinopterygii</taxon>
        <taxon>Neopterygii</taxon>
        <taxon>Teleostei</taxon>
        <taxon>Neoteleostei</taxon>
        <taxon>Acanthomorphata</taxon>
        <taxon>Anabantaria</taxon>
        <taxon>Anabantiformes</taxon>
        <taxon>Anabantoidei</taxon>
        <taxon>Osphronemidae</taxon>
        <taxon>Betta</taxon>
    </lineage>
</organism>
<dbReference type="Pfam" id="PF00069">
    <property type="entry name" value="Pkinase"/>
    <property type="match status" value="1"/>
</dbReference>
<dbReference type="InterPro" id="IPR017441">
    <property type="entry name" value="Protein_kinase_ATP_BS"/>
</dbReference>
<evidence type="ECO:0000256" key="1">
    <source>
        <dbReference type="ARBA" id="ARBA00004123"/>
    </source>
</evidence>
<dbReference type="Proteomes" id="UP000515150">
    <property type="component" value="Chromosome 4"/>
</dbReference>
<dbReference type="CDD" id="cd14085">
    <property type="entry name" value="STKc_CaMKIV"/>
    <property type="match status" value="1"/>
</dbReference>
<evidence type="ECO:0000256" key="6">
    <source>
        <dbReference type="ARBA" id="ARBA00022527"/>
    </source>
</evidence>
<keyword evidence="17" id="KW-0395">Inflammatory response</keyword>
<keyword evidence="5" id="KW-0963">Cytoplasm</keyword>
<proteinExistence type="inferred from homology"/>
<keyword evidence="11" id="KW-0106">Calcium</keyword>
<dbReference type="FunFam" id="1.10.510.10:FF:000255">
    <property type="entry name" value="Calcium/calmodulin-dependent protein kinase type IV"/>
    <property type="match status" value="1"/>
</dbReference>
<evidence type="ECO:0000256" key="9">
    <source>
        <dbReference type="ARBA" id="ARBA00022741"/>
    </source>
</evidence>
<dbReference type="GO" id="GO:0002250">
    <property type="term" value="P:adaptive immune response"/>
    <property type="evidence" value="ECO:0007669"/>
    <property type="project" value="UniProtKB-KW"/>
</dbReference>
<feature type="binding site" evidence="24">
    <location>
        <position position="57"/>
    </location>
    <ligand>
        <name>ATP</name>
        <dbReference type="ChEBI" id="CHEBI:30616"/>
    </ligand>
</feature>
<evidence type="ECO:0000256" key="15">
    <source>
        <dbReference type="ARBA" id="ARBA00023130"/>
    </source>
</evidence>
<comment type="subunit">
    <text evidence="21">Monomer. Interacts with protein phosphatase 2A (PPP2CA/PPP2CB); the interaction is mutually exclusive with binding to Ca(2+)/calmodulin.</text>
</comment>
<dbReference type="RefSeq" id="XP_029002461.1">
    <property type="nucleotide sequence ID" value="XM_029146628.3"/>
</dbReference>
<evidence type="ECO:0000256" key="12">
    <source>
        <dbReference type="ARBA" id="ARBA00022840"/>
    </source>
</evidence>
<dbReference type="GO" id="GO:0005737">
    <property type="term" value="C:cytoplasm"/>
    <property type="evidence" value="ECO:0007669"/>
    <property type="project" value="UniProtKB-SubCell"/>
</dbReference>
<evidence type="ECO:0000256" key="24">
    <source>
        <dbReference type="PROSITE-ProRule" id="PRU10141"/>
    </source>
</evidence>
<sequence length="476" mass="52940">MPTSRPGSEPVEFWVDGSRRDGTVEEFYTLSSELGRGATSVVYRCEEKQTQKLFAVKVLKKTIDKKIVRTEIGVLLRLSHPNIIQLKEIFETDTDIALVLELVTGGELFDRIVERGYYSERDAAHVIKQILEAVAYLHENGVVHRDLKPENLLYADLSLDAPLKIADFGLSKIIDDQVTMKTVCGTPGYCAPEILRGNAYGPEVDMWSVGVILYILLCGFEPFFDPRGDQYMYSRILNCDYEFVSPWWDEVSLNAKDLVSKLIVLDPHKRLSVREALQHPWVLGKAARFSHMDTTQRKLQEFNARRKLKAAMKAVVATSRMHEGSRRRTDSCEIPGSGASRQSSMQQDPAPEGTDTTIPDSKEVTPPEQQLSLDDDSALADHTALSSSPSRSTKPPCCDASHPSRPPLRAEGLRQVSVVPKPMLVQPRQPQRSFSVMEPVSKVETTPTLATPPSPNSLSNGFVLAADPSTKTGPHQ</sequence>
<evidence type="ECO:0000256" key="26">
    <source>
        <dbReference type="SAM" id="MobiDB-lite"/>
    </source>
</evidence>
<evidence type="ECO:0000256" key="2">
    <source>
        <dbReference type="ARBA" id="ARBA00004496"/>
    </source>
</evidence>
<evidence type="ECO:0000313" key="28">
    <source>
        <dbReference type="Proteomes" id="UP000515150"/>
    </source>
</evidence>
<evidence type="ECO:0000256" key="14">
    <source>
        <dbReference type="ARBA" id="ARBA00022860"/>
    </source>
</evidence>
<keyword evidence="13" id="KW-0391">Immunity</keyword>
<dbReference type="GO" id="GO:0005516">
    <property type="term" value="F:calmodulin binding"/>
    <property type="evidence" value="ECO:0007669"/>
    <property type="project" value="UniProtKB-KW"/>
</dbReference>
<keyword evidence="15" id="KW-1064">Adaptive immunity</keyword>
<evidence type="ECO:0000256" key="23">
    <source>
        <dbReference type="ARBA" id="ARBA00083884"/>
    </source>
</evidence>
<evidence type="ECO:0000256" key="22">
    <source>
        <dbReference type="ARBA" id="ARBA00071328"/>
    </source>
</evidence>
<evidence type="ECO:0000256" key="25">
    <source>
        <dbReference type="RuleBase" id="RU000304"/>
    </source>
</evidence>
<reference evidence="29" key="1">
    <citation type="submission" date="2025-08" db="UniProtKB">
        <authorList>
            <consortium name="RefSeq"/>
        </authorList>
    </citation>
    <scope>IDENTIFICATION</scope>
</reference>
<dbReference type="PROSITE" id="PS50011">
    <property type="entry name" value="PROTEIN_KINASE_DOM"/>
    <property type="match status" value="1"/>
</dbReference>
<evidence type="ECO:0000259" key="27">
    <source>
        <dbReference type="PROSITE" id="PS50011"/>
    </source>
</evidence>
<evidence type="ECO:0000256" key="20">
    <source>
        <dbReference type="ARBA" id="ARBA00047430"/>
    </source>
</evidence>
<keyword evidence="16" id="KW-0325">Glycoprotein</keyword>
<evidence type="ECO:0000256" key="7">
    <source>
        <dbReference type="ARBA" id="ARBA00022553"/>
    </source>
</evidence>
<dbReference type="FunFam" id="3.30.200.20:FF:000279">
    <property type="entry name" value="Calcium/calmodulin-dependent protein kinase type IV"/>
    <property type="match status" value="1"/>
</dbReference>
<dbReference type="KEGG" id="bspl:114853345"/>
<evidence type="ECO:0000256" key="4">
    <source>
        <dbReference type="ARBA" id="ARBA00012434"/>
    </source>
</evidence>
<keyword evidence="12 24" id="KW-0067">ATP-binding</keyword>
<gene>
    <name evidence="29" type="primary">si:ch73-60h1.1</name>
</gene>
<dbReference type="InterPro" id="IPR008271">
    <property type="entry name" value="Ser/Thr_kinase_AS"/>
</dbReference>
<comment type="catalytic activity">
    <reaction evidence="19">
        <text>L-threonyl-[protein] + ATP = O-phospho-L-threonyl-[protein] + ADP + H(+)</text>
        <dbReference type="Rhea" id="RHEA:46608"/>
        <dbReference type="Rhea" id="RHEA-COMP:11060"/>
        <dbReference type="Rhea" id="RHEA-COMP:11605"/>
        <dbReference type="ChEBI" id="CHEBI:15378"/>
        <dbReference type="ChEBI" id="CHEBI:30013"/>
        <dbReference type="ChEBI" id="CHEBI:30616"/>
        <dbReference type="ChEBI" id="CHEBI:61977"/>
        <dbReference type="ChEBI" id="CHEBI:456216"/>
        <dbReference type="EC" id="2.7.11.17"/>
    </reaction>
</comment>
<evidence type="ECO:0000256" key="13">
    <source>
        <dbReference type="ARBA" id="ARBA00022859"/>
    </source>
</evidence>
<evidence type="ECO:0000256" key="16">
    <source>
        <dbReference type="ARBA" id="ARBA00023180"/>
    </source>
</evidence>
<evidence type="ECO:0000256" key="8">
    <source>
        <dbReference type="ARBA" id="ARBA00022679"/>
    </source>
</evidence>
<dbReference type="InterPro" id="IPR011009">
    <property type="entry name" value="Kinase-like_dom_sf"/>
</dbReference>
<feature type="domain" description="Protein kinase" evidence="27">
    <location>
        <begin position="28"/>
        <end position="282"/>
    </location>
</feature>
<accession>A0A6P7M620</accession>
<evidence type="ECO:0000256" key="5">
    <source>
        <dbReference type="ARBA" id="ARBA00022490"/>
    </source>
</evidence>
<comment type="similarity">
    <text evidence="3">Belongs to the protein kinase superfamily. CAMK Ser/Thr protein kinase family. CaMK subfamily.</text>
</comment>
<keyword evidence="8" id="KW-0808">Transferase</keyword>
<dbReference type="Gene3D" id="1.10.510.10">
    <property type="entry name" value="Transferase(Phosphotransferase) domain 1"/>
    <property type="match status" value="1"/>
</dbReference>
<dbReference type="InterPro" id="IPR000719">
    <property type="entry name" value="Prot_kinase_dom"/>
</dbReference>
<keyword evidence="14" id="KW-0112">Calmodulin-binding</keyword>
<keyword evidence="6 25" id="KW-0723">Serine/threonine-protein kinase</keyword>
<dbReference type="PANTHER" id="PTHR24347">
    <property type="entry name" value="SERINE/THREONINE-PROTEIN KINASE"/>
    <property type="match status" value="1"/>
</dbReference>
<comment type="catalytic activity">
    <reaction evidence="20">
        <text>L-seryl-[protein] + ATP = O-phospho-L-seryl-[protein] + ADP + H(+)</text>
        <dbReference type="Rhea" id="RHEA:17989"/>
        <dbReference type="Rhea" id="RHEA-COMP:9863"/>
        <dbReference type="Rhea" id="RHEA-COMP:11604"/>
        <dbReference type="ChEBI" id="CHEBI:15378"/>
        <dbReference type="ChEBI" id="CHEBI:29999"/>
        <dbReference type="ChEBI" id="CHEBI:30616"/>
        <dbReference type="ChEBI" id="CHEBI:83421"/>
        <dbReference type="ChEBI" id="CHEBI:456216"/>
        <dbReference type="EC" id="2.7.11.17"/>
    </reaction>
</comment>